<organism evidence="1 2">
    <name type="scientific">Streptomyces peucetius</name>
    <dbReference type="NCBI Taxonomy" id="1950"/>
    <lineage>
        <taxon>Bacteria</taxon>
        <taxon>Bacillati</taxon>
        <taxon>Actinomycetota</taxon>
        <taxon>Actinomycetes</taxon>
        <taxon>Kitasatosporales</taxon>
        <taxon>Streptomycetaceae</taxon>
        <taxon>Streptomyces</taxon>
    </lineage>
</organism>
<dbReference type="EMBL" id="CP107567">
    <property type="protein sequence ID" value="UYQ60035.1"/>
    <property type="molecule type" value="Genomic_DNA"/>
</dbReference>
<name>A0ABY6HZ99_STRPE</name>
<keyword evidence="2" id="KW-1185">Reference proteome</keyword>
<evidence type="ECO:0000313" key="2">
    <source>
        <dbReference type="Proteomes" id="UP001163878"/>
    </source>
</evidence>
<dbReference type="RefSeq" id="WP_264241180.1">
    <property type="nucleotide sequence ID" value="NZ_CP107567.1"/>
</dbReference>
<dbReference type="Gene3D" id="3.30.470.30">
    <property type="entry name" value="DNA ligase/mRNA capping enzyme"/>
    <property type="match status" value="1"/>
</dbReference>
<evidence type="ECO:0000313" key="1">
    <source>
        <dbReference type="EMBL" id="UYQ60035.1"/>
    </source>
</evidence>
<sequence>MSTEQWRHAGHVDFPVPVALAQLVPTLPVGEGWWYEMKLDGHRTVLWRTADAVRLQARSGRDVTSVWVDIAIAGNTEISRAALTSRVVALNISAPRSQPC</sequence>
<dbReference type="Gene3D" id="3.30.1490.70">
    <property type="match status" value="1"/>
</dbReference>
<reference evidence="1" key="1">
    <citation type="submission" date="2022-10" db="EMBL/GenBank/DDBJ databases">
        <title>Cytochrome P450 Catalyzes Benzene Ring Formation in the Biosynthesis of Trialkyl-Substituted Aromatic Polyketides.</title>
        <authorList>
            <person name="Zhao E."/>
            <person name="Ge H."/>
        </authorList>
    </citation>
    <scope>NUCLEOTIDE SEQUENCE</scope>
    <source>
        <strain evidence="1">NA0869</strain>
    </source>
</reference>
<evidence type="ECO:0008006" key="3">
    <source>
        <dbReference type="Google" id="ProtNLM"/>
    </source>
</evidence>
<proteinExistence type="predicted"/>
<dbReference type="SUPFAM" id="SSF56091">
    <property type="entry name" value="DNA ligase/mRNA capping enzyme, catalytic domain"/>
    <property type="match status" value="1"/>
</dbReference>
<dbReference type="Proteomes" id="UP001163878">
    <property type="component" value="Chromosome"/>
</dbReference>
<protein>
    <recommendedName>
        <fullName evidence="3">ATP-dependent DNA ligase family profile domain-containing protein</fullName>
    </recommendedName>
</protein>
<gene>
    <name evidence="1" type="ORF">OGH68_00050</name>
</gene>
<accession>A0ABY6HZ99</accession>